<accession>A0A1M5IJY5</accession>
<reference evidence="2 3" key="1">
    <citation type="submission" date="2016-11" db="EMBL/GenBank/DDBJ databases">
        <authorList>
            <person name="Jaros S."/>
            <person name="Januszkiewicz K."/>
            <person name="Wedrychowicz H."/>
        </authorList>
    </citation>
    <scope>NUCLEOTIDE SEQUENCE [LARGE SCALE GENOMIC DNA]</scope>
    <source>
        <strain evidence="2 3">DSM 26897</strain>
    </source>
</reference>
<evidence type="ECO:0000256" key="1">
    <source>
        <dbReference type="SAM" id="Phobius"/>
    </source>
</evidence>
<keyword evidence="3" id="KW-1185">Reference proteome</keyword>
<proteinExistence type="predicted"/>
<keyword evidence="1" id="KW-0472">Membrane</keyword>
<gene>
    <name evidence="2" type="ORF">SAMN05444008_12422</name>
</gene>
<name>A0A1M5IJY5_9BACT</name>
<dbReference type="STRING" id="1302690.BUE76_10165"/>
<sequence>MNEYALELHFSENLIWVFTAFVALVLLVLGAGILIMMRINRYKEEQRRQIRAQWKDLLAEMLMEENVGEQDLRLPPEFEAALQKPFVRRVLASELVRTQQSLRGNMNETITAVYNQLQLADQSLALLHSRKWHRKAKGIQQLSSMGQYQVAELIVDLTNHPNLSVRNEAQLGMIRLEGPDGLRFLNSLQHALSEWQQFNLLHQMQLYTGVELPDMDGWLLGSQQSVVVFAIRLCRLFQLFGYAGQIEGLQRHSNTAIRREANQCLHHWGLTELYTEEMLRKAMATPLAQPLTA</sequence>
<organism evidence="2 3">
    <name type="scientific">Cnuella takakiae</name>
    <dbReference type="NCBI Taxonomy" id="1302690"/>
    <lineage>
        <taxon>Bacteria</taxon>
        <taxon>Pseudomonadati</taxon>
        <taxon>Bacteroidota</taxon>
        <taxon>Chitinophagia</taxon>
        <taxon>Chitinophagales</taxon>
        <taxon>Chitinophagaceae</taxon>
        <taxon>Cnuella</taxon>
    </lineage>
</organism>
<keyword evidence="1" id="KW-0812">Transmembrane</keyword>
<evidence type="ECO:0000313" key="3">
    <source>
        <dbReference type="Proteomes" id="UP000184368"/>
    </source>
</evidence>
<keyword evidence="1" id="KW-1133">Transmembrane helix</keyword>
<dbReference type="AlphaFoldDB" id="A0A1M5IJY5"/>
<dbReference type="OrthoDB" id="1454284at2"/>
<protein>
    <submittedName>
        <fullName evidence="2">Uncharacterized protein</fullName>
    </submittedName>
</protein>
<dbReference type="EMBL" id="FQUO01000024">
    <property type="protein sequence ID" value="SHG28587.1"/>
    <property type="molecule type" value="Genomic_DNA"/>
</dbReference>
<feature type="transmembrane region" description="Helical" evidence="1">
    <location>
        <begin position="14"/>
        <end position="37"/>
    </location>
</feature>
<dbReference type="Proteomes" id="UP000184368">
    <property type="component" value="Unassembled WGS sequence"/>
</dbReference>
<evidence type="ECO:0000313" key="2">
    <source>
        <dbReference type="EMBL" id="SHG28587.1"/>
    </source>
</evidence>
<dbReference type="RefSeq" id="WP_073048194.1">
    <property type="nucleotide sequence ID" value="NZ_FQUO01000024.1"/>
</dbReference>